<dbReference type="PANTHER" id="PTHR42929">
    <property type="entry name" value="INNER MEMBRANE ABC TRANSPORTER PERMEASE PROTEIN YDCU-RELATED-RELATED"/>
    <property type="match status" value="1"/>
</dbReference>
<dbReference type="PROSITE" id="PS50928">
    <property type="entry name" value="ABC_TM1"/>
    <property type="match status" value="1"/>
</dbReference>
<dbReference type="PANTHER" id="PTHR42929:SF1">
    <property type="entry name" value="INNER MEMBRANE ABC TRANSPORTER PERMEASE PROTEIN YDCU-RELATED"/>
    <property type="match status" value="1"/>
</dbReference>
<evidence type="ECO:0000256" key="6">
    <source>
        <dbReference type="ARBA" id="ARBA00022989"/>
    </source>
</evidence>
<comment type="subcellular location">
    <subcellularLocation>
        <location evidence="1">Cell membrane</location>
        <topology evidence="1">Multi-pass membrane protein</topology>
    </subcellularLocation>
</comment>
<evidence type="ECO:0000256" key="5">
    <source>
        <dbReference type="ARBA" id="ARBA00022692"/>
    </source>
</evidence>
<keyword evidence="7 8" id="KW-0472">Membrane</keyword>
<name>A0A9D5JUZ9_9BACT</name>
<accession>A0A9D5JUZ9</accession>
<comment type="caution">
    <text evidence="10">The sequence shown here is derived from an EMBL/GenBank/DDBJ whole genome shotgun (WGS) entry which is preliminary data.</text>
</comment>
<evidence type="ECO:0000313" key="11">
    <source>
        <dbReference type="Proteomes" id="UP000649604"/>
    </source>
</evidence>
<evidence type="ECO:0000313" key="10">
    <source>
        <dbReference type="EMBL" id="MBD3324773.1"/>
    </source>
</evidence>
<feature type="transmembrane region" description="Helical" evidence="8">
    <location>
        <begin position="102"/>
        <end position="126"/>
    </location>
</feature>
<dbReference type="InterPro" id="IPR035906">
    <property type="entry name" value="MetI-like_sf"/>
</dbReference>
<evidence type="ECO:0000256" key="2">
    <source>
        <dbReference type="ARBA" id="ARBA00007069"/>
    </source>
</evidence>
<dbReference type="Gene3D" id="1.10.3720.10">
    <property type="entry name" value="MetI-like"/>
    <property type="match status" value="1"/>
</dbReference>
<feature type="non-terminal residue" evidence="10">
    <location>
        <position position="170"/>
    </location>
</feature>
<keyword evidence="6 8" id="KW-1133">Transmembrane helix</keyword>
<evidence type="ECO:0000256" key="1">
    <source>
        <dbReference type="ARBA" id="ARBA00004651"/>
    </source>
</evidence>
<feature type="domain" description="ABC transmembrane type-1" evidence="9">
    <location>
        <begin position="67"/>
        <end position="170"/>
    </location>
</feature>
<comment type="similarity">
    <text evidence="2">Belongs to the binding-protein-dependent transport system permease family. CysTW subfamily.</text>
</comment>
<evidence type="ECO:0000256" key="4">
    <source>
        <dbReference type="ARBA" id="ARBA00022475"/>
    </source>
</evidence>
<dbReference type="Proteomes" id="UP000649604">
    <property type="component" value="Unassembled WGS sequence"/>
</dbReference>
<keyword evidence="3" id="KW-0813">Transport</keyword>
<dbReference type="SUPFAM" id="SSF161098">
    <property type="entry name" value="MetI-like"/>
    <property type="match status" value="1"/>
</dbReference>
<sequence length="170" mass="19579">MRRNISEPKAFLKGIPITIWLLALVVIPLTYTFIMSFYSSEGLVINRTLTLKNYKLFFTDPLYYRILFKSIRIALTIALISIGASYPLAYMVSFKIRRGKNLLFMLCIIPLWVSYLVRIIAWRAILGNRGVLNSLLLAIGVIDKPLTIFLYNRFAIAITLTYICIPFVFI</sequence>
<evidence type="ECO:0000256" key="3">
    <source>
        <dbReference type="ARBA" id="ARBA00022448"/>
    </source>
</evidence>
<dbReference type="InterPro" id="IPR000515">
    <property type="entry name" value="MetI-like"/>
</dbReference>
<proteinExistence type="inferred from homology"/>
<reference evidence="10" key="1">
    <citation type="submission" date="2019-11" db="EMBL/GenBank/DDBJ databases">
        <title>Microbial mats filling the niche in hypersaline microbial mats.</title>
        <authorList>
            <person name="Wong H.L."/>
            <person name="Macleod F.I."/>
            <person name="White R.A. III"/>
            <person name="Burns B.P."/>
        </authorList>
    </citation>
    <scope>NUCLEOTIDE SEQUENCE</scope>
    <source>
        <strain evidence="10">Rbin_158</strain>
    </source>
</reference>
<dbReference type="EMBL" id="WJJP01000293">
    <property type="protein sequence ID" value="MBD3324773.1"/>
    <property type="molecule type" value="Genomic_DNA"/>
</dbReference>
<feature type="transmembrane region" description="Helical" evidence="8">
    <location>
        <begin position="146"/>
        <end position="169"/>
    </location>
</feature>
<evidence type="ECO:0000256" key="7">
    <source>
        <dbReference type="ARBA" id="ARBA00023136"/>
    </source>
</evidence>
<evidence type="ECO:0000259" key="9">
    <source>
        <dbReference type="PROSITE" id="PS50928"/>
    </source>
</evidence>
<protein>
    <submittedName>
        <fullName evidence="10">ABC transporter permease</fullName>
    </submittedName>
</protein>
<gene>
    <name evidence="10" type="ORF">GF339_09320</name>
</gene>
<dbReference type="GO" id="GO:0005886">
    <property type="term" value="C:plasma membrane"/>
    <property type="evidence" value="ECO:0007669"/>
    <property type="project" value="UniProtKB-SubCell"/>
</dbReference>
<evidence type="ECO:0000256" key="8">
    <source>
        <dbReference type="SAM" id="Phobius"/>
    </source>
</evidence>
<feature type="transmembrane region" description="Helical" evidence="8">
    <location>
        <begin position="12"/>
        <end position="34"/>
    </location>
</feature>
<organism evidence="10 11">
    <name type="scientific">candidate division KSB3 bacterium</name>
    <dbReference type="NCBI Taxonomy" id="2044937"/>
    <lineage>
        <taxon>Bacteria</taxon>
        <taxon>candidate division KSB3</taxon>
    </lineage>
</organism>
<dbReference type="AlphaFoldDB" id="A0A9D5JUZ9"/>
<feature type="transmembrane region" description="Helical" evidence="8">
    <location>
        <begin position="71"/>
        <end position="90"/>
    </location>
</feature>
<dbReference type="GO" id="GO:0055085">
    <property type="term" value="P:transmembrane transport"/>
    <property type="evidence" value="ECO:0007669"/>
    <property type="project" value="InterPro"/>
</dbReference>
<keyword evidence="5 8" id="KW-0812">Transmembrane</keyword>
<keyword evidence="4" id="KW-1003">Cell membrane</keyword>